<feature type="transmembrane region" description="Helical" evidence="6">
    <location>
        <begin position="119"/>
        <end position="141"/>
    </location>
</feature>
<dbReference type="GO" id="GO:0016020">
    <property type="term" value="C:membrane"/>
    <property type="evidence" value="ECO:0007669"/>
    <property type="project" value="UniProtKB-SubCell"/>
</dbReference>
<reference evidence="7" key="1">
    <citation type="submission" date="2022-04" db="EMBL/GenBank/DDBJ databases">
        <authorList>
            <person name="Xu L."/>
            <person name="Lv Z."/>
        </authorList>
    </citation>
    <scope>NUCLEOTIDE SEQUENCE</scope>
    <source>
        <strain evidence="7">LV_2022a</strain>
    </source>
</reference>
<feature type="transmembrane region" description="Helical" evidence="6">
    <location>
        <begin position="230"/>
        <end position="249"/>
    </location>
</feature>
<feature type="transmembrane region" description="Helical" evidence="6">
    <location>
        <begin position="394"/>
        <end position="412"/>
    </location>
</feature>
<feature type="transmembrane region" description="Helical" evidence="6">
    <location>
        <begin position="21"/>
        <end position="44"/>
    </location>
</feature>
<reference evidence="7" key="2">
    <citation type="journal article" date="2023" name="Infect Dis Poverty">
        <title>Chromosome-scale genome of the human blood fluke Schistosoma mekongi and its implications for public health.</title>
        <authorList>
            <person name="Zhou M."/>
            <person name="Xu L."/>
            <person name="Xu D."/>
            <person name="Chen W."/>
            <person name="Khan J."/>
            <person name="Hu Y."/>
            <person name="Huang H."/>
            <person name="Wei H."/>
            <person name="Zhang Y."/>
            <person name="Chusongsang P."/>
            <person name="Tanasarnprasert K."/>
            <person name="Hu X."/>
            <person name="Limpanont Y."/>
            <person name="Lv Z."/>
        </authorList>
    </citation>
    <scope>NUCLEOTIDE SEQUENCE</scope>
    <source>
        <strain evidence="7">LV_2022a</strain>
    </source>
</reference>
<dbReference type="AlphaFoldDB" id="A0AAE2D7K3"/>
<feature type="transmembrane region" description="Helical" evidence="6">
    <location>
        <begin position="298"/>
        <end position="325"/>
    </location>
</feature>
<dbReference type="GO" id="GO:0022857">
    <property type="term" value="F:transmembrane transporter activity"/>
    <property type="evidence" value="ECO:0007669"/>
    <property type="project" value="InterPro"/>
</dbReference>
<proteinExistence type="predicted"/>
<evidence type="ECO:0000256" key="1">
    <source>
        <dbReference type="ARBA" id="ARBA00004141"/>
    </source>
</evidence>
<evidence type="ECO:0000256" key="4">
    <source>
        <dbReference type="ARBA" id="ARBA00023136"/>
    </source>
</evidence>
<protein>
    <submittedName>
        <fullName evidence="7">Uncharacterized protein</fullName>
    </submittedName>
</protein>
<feature type="transmembrane region" description="Helical" evidence="6">
    <location>
        <begin position="459"/>
        <end position="484"/>
    </location>
</feature>
<evidence type="ECO:0000256" key="3">
    <source>
        <dbReference type="ARBA" id="ARBA00022989"/>
    </source>
</evidence>
<dbReference type="Proteomes" id="UP001292079">
    <property type="component" value="Unassembled WGS sequence"/>
</dbReference>
<feature type="transmembrane region" description="Helical" evidence="6">
    <location>
        <begin position="198"/>
        <end position="224"/>
    </location>
</feature>
<dbReference type="SUPFAM" id="SSF103473">
    <property type="entry name" value="MFS general substrate transporter"/>
    <property type="match status" value="1"/>
</dbReference>
<evidence type="ECO:0000256" key="6">
    <source>
        <dbReference type="SAM" id="Phobius"/>
    </source>
</evidence>
<feature type="compositionally biased region" description="Basic and acidic residues" evidence="5">
    <location>
        <begin position="375"/>
        <end position="384"/>
    </location>
</feature>
<gene>
    <name evidence="7" type="ORF">MN116_001598</name>
</gene>
<accession>A0AAE2D7K3</accession>
<dbReference type="Pfam" id="PF07690">
    <property type="entry name" value="MFS_1"/>
    <property type="match status" value="1"/>
</dbReference>
<feature type="transmembrane region" description="Helical" evidence="6">
    <location>
        <begin position="418"/>
        <end position="438"/>
    </location>
</feature>
<dbReference type="EMBL" id="JALJAT010000001">
    <property type="protein sequence ID" value="KAK4474443.1"/>
    <property type="molecule type" value="Genomic_DNA"/>
</dbReference>
<comment type="caution">
    <text evidence="7">The sequence shown here is derived from an EMBL/GenBank/DDBJ whole genome shotgun (WGS) entry which is preliminary data.</text>
</comment>
<evidence type="ECO:0000313" key="7">
    <source>
        <dbReference type="EMBL" id="KAK4474443.1"/>
    </source>
</evidence>
<keyword evidence="4 6" id="KW-0472">Membrane</keyword>
<evidence type="ECO:0000313" key="8">
    <source>
        <dbReference type="Proteomes" id="UP001292079"/>
    </source>
</evidence>
<feature type="transmembrane region" description="Helical" evidence="6">
    <location>
        <begin position="95"/>
        <end position="112"/>
    </location>
</feature>
<name>A0AAE2D7K3_SCHME</name>
<comment type="subcellular location">
    <subcellularLocation>
        <location evidence="1">Membrane</location>
        <topology evidence="1">Multi-pass membrane protein</topology>
    </subcellularLocation>
</comment>
<organism evidence="7 8">
    <name type="scientific">Schistosoma mekongi</name>
    <name type="common">Parasitic worm</name>
    <dbReference type="NCBI Taxonomy" id="38744"/>
    <lineage>
        <taxon>Eukaryota</taxon>
        <taxon>Metazoa</taxon>
        <taxon>Spiralia</taxon>
        <taxon>Lophotrochozoa</taxon>
        <taxon>Platyhelminthes</taxon>
        <taxon>Trematoda</taxon>
        <taxon>Digenea</taxon>
        <taxon>Strigeidida</taxon>
        <taxon>Schistosomatoidea</taxon>
        <taxon>Schistosomatidae</taxon>
        <taxon>Schistosoma</taxon>
    </lineage>
</organism>
<keyword evidence="8" id="KW-1185">Reference proteome</keyword>
<feature type="transmembrane region" description="Helical" evidence="6">
    <location>
        <begin position="337"/>
        <end position="359"/>
    </location>
</feature>
<dbReference type="PANTHER" id="PTHR23507:SF1">
    <property type="entry name" value="FI18259P1-RELATED"/>
    <property type="match status" value="1"/>
</dbReference>
<dbReference type="InterPro" id="IPR036259">
    <property type="entry name" value="MFS_trans_sf"/>
</dbReference>
<sequence>MPVTSNTVDRNEKFSYSKKDIKVISLLIFMVIPFYTAVEISTFICDQYTFYSFLTARGLPYGYGISSEGNNSATMKSMQQDAQKQTSLVQSTNNFAAVAPGLISTLVVGYLSDHFGRKVALGILIAGEAAQLAAVAIAVFFRLTPWALVASNVLEGVIGGGLLSAIAQFSVCIVDLTNYDQLRSFTSIPKSVYERRRWLFLTLIDGLACLSLATANMIGGLLIHSYGFDIAMGGCIIIYVPVIILILFLPETNTQRSINNHDKLSKKEDFIHIESSCWGSFGQKIEQILKVVTSSNPVLIIIMSILFLVSVAAMVDSPFVTVYLMSDPFWWNSKKLGLVNGITDACSAILSMIIVITLARIQRSESTNMNTGDNDTLKRDDKTKPKSNSRFQSTLFNLLIFALGLMLLNRILMSVAYLPQPLTANIIVYLGLIPKLAKNMNFPLLRTLVADWSSVQRKGLVLSLASFISRIGLLISVSALPLVYSATLSYFPGAVFLVCAAMLLISFCAAISLPFIVKYRNL</sequence>
<dbReference type="InterPro" id="IPR011701">
    <property type="entry name" value="MFS"/>
</dbReference>
<feature type="region of interest" description="Disordered" evidence="5">
    <location>
        <begin position="367"/>
        <end position="388"/>
    </location>
</feature>
<keyword evidence="2 6" id="KW-0812">Transmembrane</keyword>
<evidence type="ECO:0000256" key="5">
    <source>
        <dbReference type="SAM" id="MobiDB-lite"/>
    </source>
</evidence>
<dbReference type="PANTHER" id="PTHR23507">
    <property type="entry name" value="ZGC:174356"/>
    <property type="match status" value="1"/>
</dbReference>
<evidence type="ECO:0000256" key="2">
    <source>
        <dbReference type="ARBA" id="ARBA00022692"/>
    </source>
</evidence>
<keyword evidence="3 6" id="KW-1133">Transmembrane helix</keyword>
<feature type="transmembrane region" description="Helical" evidence="6">
    <location>
        <begin position="153"/>
        <end position="177"/>
    </location>
</feature>
<feature type="transmembrane region" description="Helical" evidence="6">
    <location>
        <begin position="490"/>
        <end position="517"/>
    </location>
</feature>
<dbReference type="Gene3D" id="1.20.1250.20">
    <property type="entry name" value="MFS general substrate transporter like domains"/>
    <property type="match status" value="1"/>
</dbReference>